<evidence type="ECO:0000256" key="2">
    <source>
        <dbReference type="ARBA" id="ARBA00023235"/>
    </source>
</evidence>
<dbReference type="EMBL" id="PFWS01000042">
    <property type="protein sequence ID" value="PJA47207.1"/>
    <property type="molecule type" value="Genomic_DNA"/>
</dbReference>
<dbReference type="InterPro" id="IPR011060">
    <property type="entry name" value="RibuloseP-bd_barrel"/>
</dbReference>
<organism evidence="3 4">
    <name type="scientific">Candidatus Uhrbacteria bacterium CG_4_9_14_3_um_filter_36_7</name>
    <dbReference type="NCBI Taxonomy" id="1975033"/>
    <lineage>
        <taxon>Bacteria</taxon>
        <taxon>Candidatus Uhriibacteriota</taxon>
    </lineage>
</organism>
<dbReference type="GO" id="GO:0046872">
    <property type="term" value="F:metal ion binding"/>
    <property type="evidence" value="ECO:0007669"/>
    <property type="project" value="UniProtKB-KW"/>
</dbReference>
<sequence length="217" mass="24149">MNEIIPTILVDSQRDFEQQLRIVEPYVSTVQVDILDGSCYSVTNWHDPVAVGAIQTPVQFELHLMVENPLPIITEWKKYVPNTIRAIIHAELDRPLPAIMQYIKEHLQLEAGVALNPETPLSESHRVLHEADMVLLLGVHPGASGQPFHGDSIFEKIKRLHAHLPELPLGVDGGITKENIEKIKEAGASRFCVGSSIFHEKDSVEALKALQKIIGVL</sequence>
<protein>
    <recommendedName>
        <fullName evidence="5">Ribulose-phosphate 3-epimerase</fullName>
    </recommendedName>
</protein>
<name>A0A2M7XH52_9BACT</name>
<dbReference type="SUPFAM" id="SSF51366">
    <property type="entry name" value="Ribulose-phoshate binding barrel"/>
    <property type="match status" value="1"/>
</dbReference>
<proteinExistence type="predicted"/>
<evidence type="ECO:0000313" key="3">
    <source>
        <dbReference type="EMBL" id="PJA47207.1"/>
    </source>
</evidence>
<dbReference type="InterPro" id="IPR000056">
    <property type="entry name" value="Ribul_P_3_epim-like"/>
</dbReference>
<accession>A0A2M7XH52</accession>
<keyword evidence="2" id="KW-0413">Isomerase</keyword>
<reference evidence="4" key="1">
    <citation type="submission" date="2017-09" db="EMBL/GenBank/DDBJ databases">
        <title>Depth-based differentiation of microbial function through sediment-hosted aquifers and enrichment of novel symbionts in the deep terrestrial subsurface.</title>
        <authorList>
            <person name="Probst A.J."/>
            <person name="Ladd B."/>
            <person name="Jarett J.K."/>
            <person name="Geller-Mcgrath D.E."/>
            <person name="Sieber C.M.K."/>
            <person name="Emerson J.B."/>
            <person name="Anantharaman K."/>
            <person name="Thomas B.C."/>
            <person name="Malmstrom R."/>
            <person name="Stieglmeier M."/>
            <person name="Klingl A."/>
            <person name="Woyke T."/>
            <person name="Ryan C.M."/>
            <person name="Banfield J.F."/>
        </authorList>
    </citation>
    <scope>NUCLEOTIDE SEQUENCE [LARGE SCALE GENOMIC DNA]</scope>
</reference>
<evidence type="ECO:0000313" key="4">
    <source>
        <dbReference type="Proteomes" id="UP000229749"/>
    </source>
</evidence>
<dbReference type="Gene3D" id="3.20.20.70">
    <property type="entry name" value="Aldolase class I"/>
    <property type="match status" value="1"/>
</dbReference>
<dbReference type="Pfam" id="PF00834">
    <property type="entry name" value="Ribul_P_3_epim"/>
    <property type="match status" value="1"/>
</dbReference>
<evidence type="ECO:0008006" key="5">
    <source>
        <dbReference type="Google" id="ProtNLM"/>
    </source>
</evidence>
<dbReference type="PANTHER" id="PTHR11749">
    <property type="entry name" value="RIBULOSE-5-PHOSPHATE-3-EPIMERASE"/>
    <property type="match status" value="1"/>
</dbReference>
<dbReference type="InterPro" id="IPR013785">
    <property type="entry name" value="Aldolase_TIM"/>
</dbReference>
<dbReference type="GO" id="GO:0016857">
    <property type="term" value="F:racemase and epimerase activity, acting on carbohydrates and derivatives"/>
    <property type="evidence" value="ECO:0007669"/>
    <property type="project" value="InterPro"/>
</dbReference>
<keyword evidence="1" id="KW-0479">Metal-binding</keyword>
<dbReference type="AlphaFoldDB" id="A0A2M7XH52"/>
<evidence type="ECO:0000256" key="1">
    <source>
        <dbReference type="ARBA" id="ARBA00022723"/>
    </source>
</evidence>
<dbReference type="Proteomes" id="UP000229749">
    <property type="component" value="Unassembled WGS sequence"/>
</dbReference>
<comment type="caution">
    <text evidence="3">The sequence shown here is derived from an EMBL/GenBank/DDBJ whole genome shotgun (WGS) entry which is preliminary data.</text>
</comment>
<gene>
    <name evidence="3" type="ORF">CO172_02685</name>
</gene>
<dbReference type="GO" id="GO:0005975">
    <property type="term" value="P:carbohydrate metabolic process"/>
    <property type="evidence" value="ECO:0007669"/>
    <property type="project" value="InterPro"/>
</dbReference>